<reference evidence="3 4" key="2">
    <citation type="submission" date="2018-11" db="EMBL/GenBank/DDBJ databases">
        <authorList>
            <consortium name="Pathogen Informatics"/>
        </authorList>
    </citation>
    <scope>NUCLEOTIDE SEQUENCE [LARGE SCALE GENOMIC DNA]</scope>
</reference>
<dbReference type="PANTHER" id="PTHR22198">
    <property type="entry name" value="FERM DOMAIN-CONTAINING PROTEIN"/>
    <property type="match status" value="1"/>
</dbReference>
<evidence type="ECO:0000256" key="1">
    <source>
        <dbReference type="SAM" id="MobiDB-lite"/>
    </source>
</evidence>
<gene>
    <name evidence="3" type="ORF">NBR_LOCUS355</name>
</gene>
<dbReference type="PANTHER" id="PTHR22198:SF2">
    <property type="entry name" value="PROTEIN CBG14274"/>
    <property type="match status" value="1"/>
</dbReference>
<dbReference type="AlphaFoldDB" id="A0A0N4XCZ7"/>
<sequence length="497" mass="56229">MLKSQEAEIYPNIPQTLPCYLHLTIHVDESAAEDVVRFPENLQLDHPSLEEISIKRVKSVEKACVFPSMDLMFIRGQFFDRASDLLGKSNCGENSGLFECVQVIRQQSRFIKQKLSPVTRQKISSDGYLIFSYKTMEDMCTKNFAASWKTWTGARLLCQLLPAKYSVKRLSFFKKVNGLTSFAYVLIVQIADLMMDCAPALNVLNCIKPKICAFVAAYRIVTFKVDAKLCNALNVSEDQHLYVHASLLKVKYSNHTAFATYPGYNEFRNDDEKPENKSVGTGSEPTRKSSETQTDPVERPTARRTLPRTISIYDFPSMKNSTIISYKEASTDADLDSGGTQPNIRKIAIVNQPETRDFIAEKKGSPIPVALVHPLPSSPTGVWVRKKPKRKLGSVMFEDSYPGNNDGAESPIKSSSDPGRQNAIEKLIMELVNDPLKGKEDFKQKHEPTRRAHSEVRTSHEWQKLNMVEDDLLQRLKMNYFNSPDYTSSELRTIDSD</sequence>
<evidence type="ECO:0000313" key="4">
    <source>
        <dbReference type="Proteomes" id="UP000271162"/>
    </source>
</evidence>
<name>A0A0N4XCZ7_NIPBR</name>
<dbReference type="InterPro" id="IPR055577">
    <property type="entry name" value="DUF7153"/>
</dbReference>
<evidence type="ECO:0000313" key="5">
    <source>
        <dbReference type="WBParaSite" id="NBR_0000035401-mRNA-1"/>
    </source>
</evidence>
<dbReference type="Proteomes" id="UP000271162">
    <property type="component" value="Unassembled WGS sequence"/>
</dbReference>
<feature type="region of interest" description="Disordered" evidence="1">
    <location>
        <begin position="396"/>
        <end position="419"/>
    </location>
</feature>
<keyword evidence="4" id="KW-1185">Reference proteome</keyword>
<feature type="region of interest" description="Disordered" evidence="1">
    <location>
        <begin position="438"/>
        <end position="458"/>
    </location>
</feature>
<organism evidence="5">
    <name type="scientific">Nippostrongylus brasiliensis</name>
    <name type="common">Rat hookworm</name>
    <dbReference type="NCBI Taxonomy" id="27835"/>
    <lineage>
        <taxon>Eukaryota</taxon>
        <taxon>Metazoa</taxon>
        <taxon>Ecdysozoa</taxon>
        <taxon>Nematoda</taxon>
        <taxon>Chromadorea</taxon>
        <taxon>Rhabditida</taxon>
        <taxon>Rhabditina</taxon>
        <taxon>Rhabditomorpha</taxon>
        <taxon>Strongyloidea</taxon>
        <taxon>Heligmosomidae</taxon>
        <taxon>Nippostrongylus</taxon>
    </lineage>
</organism>
<proteinExistence type="predicted"/>
<protein>
    <submittedName>
        <fullName evidence="5">DUF4477 domain-containing protein</fullName>
    </submittedName>
</protein>
<dbReference type="Pfam" id="PF23672">
    <property type="entry name" value="DUF7153"/>
    <property type="match status" value="1"/>
</dbReference>
<feature type="compositionally biased region" description="Basic and acidic residues" evidence="1">
    <location>
        <begin position="285"/>
        <end position="301"/>
    </location>
</feature>
<dbReference type="WBParaSite" id="NBR_0000035401-mRNA-1">
    <property type="protein sequence ID" value="NBR_0000035401-mRNA-1"/>
    <property type="gene ID" value="NBR_0000035401"/>
</dbReference>
<evidence type="ECO:0000313" key="3">
    <source>
        <dbReference type="EMBL" id="VDL62873.1"/>
    </source>
</evidence>
<reference evidence="5" key="1">
    <citation type="submission" date="2017-02" db="UniProtKB">
        <authorList>
            <consortium name="WormBaseParasite"/>
        </authorList>
    </citation>
    <scope>IDENTIFICATION</scope>
</reference>
<dbReference type="EMBL" id="UYSL01000131">
    <property type="protein sequence ID" value="VDL62873.1"/>
    <property type="molecule type" value="Genomic_DNA"/>
</dbReference>
<feature type="domain" description="DUF7153" evidence="2">
    <location>
        <begin position="53"/>
        <end position="219"/>
    </location>
</feature>
<dbReference type="OMA" id="PKICAFV"/>
<feature type="region of interest" description="Disordered" evidence="1">
    <location>
        <begin position="269"/>
        <end position="305"/>
    </location>
</feature>
<accession>A0A0N4XCZ7</accession>
<evidence type="ECO:0000259" key="2">
    <source>
        <dbReference type="Pfam" id="PF23672"/>
    </source>
</evidence>